<evidence type="ECO:0000313" key="3">
    <source>
        <dbReference type="Proteomes" id="UP001291653"/>
    </source>
</evidence>
<feature type="compositionally biased region" description="Basic and acidic residues" evidence="1">
    <location>
        <begin position="43"/>
        <end position="56"/>
    </location>
</feature>
<name>A0ABQ5P3S5_9ACTN</name>
<dbReference type="PROSITE" id="PS51257">
    <property type="entry name" value="PROKAR_LIPOPROTEIN"/>
    <property type="match status" value="1"/>
</dbReference>
<dbReference type="Proteomes" id="UP001291653">
    <property type="component" value="Unassembled WGS sequence"/>
</dbReference>
<dbReference type="RefSeq" id="WP_323449255.1">
    <property type="nucleotide sequence ID" value="NZ_BSBI01000010.1"/>
</dbReference>
<evidence type="ECO:0008006" key="4">
    <source>
        <dbReference type="Google" id="ProtNLM"/>
    </source>
</evidence>
<gene>
    <name evidence="2" type="ORF">SYYSPA8_23135</name>
</gene>
<reference evidence="2 3" key="1">
    <citation type="submission" date="2022-10" db="EMBL/GenBank/DDBJ databases">
        <title>Draft genome sequence of Streptomyces sp. YSPA8.</title>
        <authorList>
            <person name="Moriuchi R."/>
            <person name="Dohra H."/>
            <person name="Yamamura H."/>
            <person name="Kodani S."/>
        </authorList>
    </citation>
    <scope>NUCLEOTIDE SEQUENCE [LARGE SCALE GENOMIC DNA]</scope>
    <source>
        <strain evidence="2 3">YSPA8</strain>
    </source>
</reference>
<accession>A0ABQ5P3S5</accession>
<keyword evidence="3" id="KW-1185">Reference proteome</keyword>
<comment type="caution">
    <text evidence="2">The sequence shown here is derived from an EMBL/GenBank/DDBJ whole genome shotgun (WGS) entry which is preliminary data.</text>
</comment>
<feature type="region of interest" description="Disordered" evidence="1">
    <location>
        <begin position="28"/>
        <end position="56"/>
    </location>
</feature>
<protein>
    <recommendedName>
        <fullName evidence="4">Lipoprotein</fullName>
    </recommendedName>
</protein>
<organism evidence="2 3">
    <name type="scientific">Streptomyces yaizuensis</name>
    <dbReference type="NCBI Taxonomy" id="2989713"/>
    <lineage>
        <taxon>Bacteria</taxon>
        <taxon>Bacillati</taxon>
        <taxon>Actinomycetota</taxon>
        <taxon>Actinomycetes</taxon>
        <taxon>Kitasatosporales</taxon>
        <taxon>Streptomycetaceae</taxon>
        <taxon>Streptomyces</taxon>
    </lineage>
</organism>
<evidence type="ECO:0000256" key="1">
    <source>
        <dbReference type="SAM" id="MobiDB-lite"/>
    </source>
</evidence>
<evidence type="ECO:0000313" key="2">
    <source>
        <dbReference type="EMBL" id="GLF97246.1"/>
    </source>
</evidence>
<sequence length="201" mass="21721">MNGRRWCTGRLLAGVAVAVVMTVTGCGGGDDKGDGGGNNEVASVDKKEAAGQQAKDAKTELEQYIEDQRTWVACMRENRIDMPDPDAKGNIDVARMGDFQSLKGDAKYLRASEKCDSLRVDVPQSVEKAMQPKPSKEEIDKKKRYAKCMQENGAPDFPDADDEGYYEEVAWDAEAAGAKRATAACRSIIGDPDPGTVQPKG</sequence>
<dbReference type="EMBL" id="BSBI01000010">
    <property type="protein sequence ID" value="GLF97246.1"/>
    <property type="molecule type" value="Genomic_DNA"/>
</dbReference>
<proteinExistence type="predicted"/>